<reference evidence="2" key="1">
    <citation type="submission" date="2023-10" db="EMBL/GenBank/DDBJ databases">
        <authorList>
            <person name="Chen Y."/>
            <person name="Shah S."/>
            <person name="Dougan E. K."/>
            <person name="Thang M."/>
            <person name="Chan C."/>
        </authorList>
    </citation>
    <scope>NUCLEOTIDE SEQUENCE [LARGE SCALE GENOMIC DNA]</scope>
</reference>
<evidence type="ECO:0000313" key="3">
    <source>
        <dbReference type="Proteomes" id="UP001189429"/>
    </source>
</evidence>
<dbReference type="EMBL" id="CAUYUJ010015630">
    <property type="protein sequence ID" value="CAK0856399.1"/>
    <property type="molecule type" value="Genomic_DNA"/>
</dbReference>
<evidence type="ECO:0000313" key="2">
    <source>
        <dbReference type="EMBL" id="CAK0856399.1"/>
    </source>
</evidence>
<evidence type="ECO:0000256" key="1">
    <source>
        <dbReference type="SAM" id="SignalP"/>
    </source>
</evidence>
<accession>A0ABN9UCA4</accession>
<keyword evidence="1" id="KW-0732">Signal</keyword>
<protein>
    <submittedName>
        <fullName evidence="2">Uncharacterized protein</fullName>
    </submittedName>
</protein>
<dbReference type="PANTHER" id="PTHR13132">
    <property type="entry name" value="ALPHA- 1,6 -FUCOSYLTRANSFERASE"/>
    <property type="match status" value="1"/>
</dbReference>
<proteinExistence type="predicted"/>
<dbReference type="Proteomes" id="UP001189429">
    <property type="component" value="Unassembled WGS sequence"/>
</dbReference>
<comment type="caution">
    <text evidence="2">The sequence shown here is derived from an EMBL/GenBank/DDBJ whole genome shotgun (WGS) entry which is preliminary data.</text>
</comment>
<keyword evidence="3" id="KW-1185">Reference proteome</keyword>
<gene>
    <name evidence="2" type="ORF">PCOR1329_LOCUS46797</name>
</gene>
<dbReference type="PANTHER" id="PTHR13132:SF29">
    <property type="entry name" value="ALPHA-(1,6)-FUCOSYLTRANSFERASE"/>
    <property type="match status" value="1"/>
</dbReference>
<dbReference type="Gene3D" id="3.40.50.11350">
    <property type="match status" value="1"/>
</dbReference>
<feature type="signal peptide" evidence="1">
    <location>
        <begin position="1"/>
        <end position="19"/>
    </location>
</feature>
<name>A0ABN9UCA4_9DINO</name>
<sequence>MSQTVIILFVCGLFFYSRALHVDSSQNPRHSYNYAWLENEKKGFPGKPGRLPDSPPSAENVCNPDMFVGFNVEHSRCGFGSKVNNYMNQLAVAAYGNFSVALVGTAHYEKFLTTWNSFFENPIPVCTSPKKWNIDYQNLLSRTERELVVALSKADEKYVEEGKRAIYKAHYKYKPEAIQHIDSVLKSYGLPEKYIGVQIRHGDKNIFEADAIKTEDYAAVVNDLKIMSVSSAVTRARSAAQHILAMKNNSDIRTVWLATIDKDAETTLRDALGPEYEIKALKQATTDWNGNADMLYYPGSQYVYDVLTDVEALRRSHTFIGTASSNIARWVHFLREPGSKSISLDEHFLERAA</sequence>
<feature type="chain" id="PRO_5046769754" evidence="1">
    <location>
        <begin position="20"/>
        <end position="353"/>
    </location>
</feature>
<organism evidence="2 3">
    <name type="scientific">Prorocentrum cordatum</name>
    <dbReference type="NCBI Taxonomy" id="2364126"/>
    <lineage>
        <taxon>Eukaryota</taxon>
        <taxon>Sar</taxon>
        <taxon>Alveolata</taxon>
        <taxon>Dinophyceae</taxon>
        <taxon>Prorocentrales</taxon>
        <taxon>Prorocentraceae</taxon>
        <taxon>Prorocentrum</taxon>
    </lineage>
</organism>